<dbReference type="AlphaFoldDB" id="A0A2P2KEN4"/>
<proteinExistence type="predicted"/>
<reference evidence="1" key="1">
    <citation type="submission" date="2018-02" db="EMBL/GenBank/DDBJ databases">
        <title>Rhizophora mucronata_Transcriptome.</title>
        <authorList>
            <person name="Meera S.P."/>
            <person name="Sreeshan A."/>
            <person name="Augustine A."/>
        </authorList>
    </citation>
    <scope>NUCLEOTIDE SEQUENCE</scope>
    <source>
        <tissue evidence="1">Leaf</tissue>
    </source>
</reference>
<accession>A0A2P2KEN4</accession>
<protein>
    <submittedName>
        <fullName evidence="1">Uncharacterized protein</fullName>
    </submittedName>
</protein>
<sequence>MENKEVITDQYGFTKREGKFWLESSFSPWQSRHITHNRGCEPLPGQNTTREPTEYRVQGMDMATM</sequence>
<name>A0A2P2KEN4_RHIMU</name>
<evidence type="ECO:0000313" key="1">
    <source>
        <dbReference type="EMBL" id="MBX04195.1"/>
    </source>
</evidence>
<dbReference type="EMBL" id="GGEC01023711">
    <property type="protein sequence ID" value="MBX04195.1"/>
    <property type="molecule type" value="Transcribed_RNA"/>
</dbReference>
<organism evidence="1">
    <name type="scientific">Rhizophora mucronata</name>
    <name type="common">Asiatic mangrove</name>
    <dbReference type="NCBI Taxonomy" id="61149"/>
    <lineage>
        <taxon>Eukaryota</taxon>
        <taxon>Viridiplantae</taxon>
        <taxon>Streptophyta</taxon>
        <taxon>Embryophyta</taxon>
        <taxon>Tracheophyta</taxon>
        <taxon>Spermatophyta</taxon>
        <taxon>Magnoliopsida</taxon>
        <taxon>eudicotyledons</taxon>
        <taxon>Gunneridae</taxon>
        <taxon>Pentapetalae</taxon>
        <taxon>rosids</taxon>
        <taxon>fabids</taxon>
        <taxon>Malpighiales</taxon>
        <taxon>Rhizophoraceae</taxon>
        <taxon>Rhizophora</taxon>
    </lineage>
</organism>